<keyword evidence="4" id="KW-0804">Transcription</keyword>
<dbReference type="Gene3D" id="2.60.40.1490">
    <property type="entry name" value="Histone chaperone ASF1-like"/>
    <property type="match status" value="1"/>
</dbReference>
<dbReference type="Proteomes" id="UP000654075">
    <property type="component" value="Unassembled WGS sequence"/>
</dbReference>
<proteinExistence type="inferred from homology"/>
<dbReference type="OMA" id="CALYKQQ"/>
<evidence type="ECO:0000256" key="6">
    <source>
        <dbReference type="ARBA" id="ARBA00023242"/>
    </source>
</evidence>
<keyword evidence="6" id="KW-0539">Nucleus</keyword>
<dbReference type="InterPro" id="IPR006818">
    <property type="entry name" value="ASF1-like"/>
</dbReference>
<evidence type="ECO:0000313" key="8">
    <source>
        <dbReference type="Proteomes" id="UP000654075"/>
    </source>
</evidence>
<comment type="similarity">
    <text evidence="2">Belongs to the ASF1 family.</text>
</comment>
<evidence type="ECO:0000313" key="7">
    <source>
        <dbReference type="EMBL" id="CAE8593920.1"/>
    </source>
</evidence>
<dbReference type="OrthoDB" id="29755at2759"/>
<dbReference type="GO" id="GO:0042393">
    <property type="term" value="F:histone binding"/>
    <property type="evidence" value="ECO:0007669"/>
    <property type="project" value="TreeGrafter"/>
</dbReference>
<organism evidence="7 8">
    <name type="scientific">Polarella glacialis</name>
    <name type="common">Dinoflagellate</name>
    <dbReference type="NCBI Taxonomy" id="89957"/>
    <lineage>
        <taxon>Eukaryota</taxon>
        <taxon>Sar</taxon>
        <taxon>Alveolata</taxon>
        <taxon>Dinophyceae</taxon>
        <taxon>Suessiales</taxon>
        <taxon>Suessiaceae</taxon>
        <taxon>Polarella</taxon>
    </lineage>
</organism>
<keyword evidence="3" id="KW-0805">Transcription regulation</keyword>
<dbReference type="AlphaFoldDB" id="A0A813E8L5"/>
<keyword evidence="5" id="KW-0143">Chaperone</keyword>
<dbReference type="PANTHER" id="PTHR12040:SF0">
    <property type="entry name" value="HISTONE CHAPERONE ASF1"/>
    <property type="match status" value="1"/>
</dbReference>
<gene>
    <name evidence="7" type="ORF">PGLA1383_LOCUS12502</name>
</gene>
<dbReference type="GO" id="GO:0006335">
    <property type="term" value="P:DNA replication-dependent chromatin assembly"/>
    <property type="evidence" value="ECO:0007669"/>
    <property type="project" value="TreeGrafter"/>
</dbReference>
<evidence type="ECO:0000256" key="4">
    <source>
        <dbReference type="ARBA" id="ARBA00023163"/>
    </source>
</evidence>
<protein>
    <submittedName>
        <fullName evidence="7">Uncharacterized protein</fullName>
    </submittedName>
</protein>
<dbReference type="EMBL" id="CAJNNV010006673">
    <property type="protein sequence ID" value="CAE8593920.1"/>
    <property type="molecule type" value="Genomic_DNA"/>
</dbReference>
<evidence type="ECO:0000256" key="2">
    <source>
        <dbReference type="ARBA" id="ARBA00006051"/>
    </source>
</evidence>
<evidence type="ECO:0000256" key="1">
    <source>
        <dbReference type="ARBA" id="ARBA00004123"/>
    </source>
</evidence>
<sequence length="168" mass="18293">MNEQGDALPARVADDYAFEVVLDVAEPLKEDVIFRCMYVVDPESPDKDIELESADIGAPGLPQGLMKFTMVASPPPQSTITLGGGPLEVAGLYLSAMYRGEEFCRVGYYVRHEYDEPTLAENPPQSVEWSKLVRQLSTPCVTQFLIAWDGPPVALPPADAAAMDDGDD</sequence>
<dbReference type="GO" id="GO:0005634">
    <property type="term" value="C:nucleus"/>
    <property type="evidence" value="ECO:0007669"/>
    <property type="project" value="UniProtKB-SubCell"/>
</dbReference>
<dbReference type="SUPFAM" id="SSF101546">
    <property type="entry name" value="ASF1-like"/>
    <property type="match status" value="1"/>
</dbReference>
<dbReference type="InterPro" id="IPR036747">
    <property type="entry name" value="ASF1-like_sf"/>
</dbReference>
<reference evidence="7" key="1">
    <citation type="submission" date="2021-02" db="EMBL/GenBank/DDBJ databases">
        <authorList>
            <person name="Dougan E. K."/>
            <person name="Rhodes N."/>
            <person name="Thang M."/>
            <person name="Chan C."/>
        </authorList>
    </citation>
    <scope>NUCLEOTIDE SEQUENCE</scope>
</reference>
<dbReference type="Pfam" id="PF04729">
    <property type="entry name" value="ASF1_hist_chap"/>
    <property type="match status" value="1"/>
</dbReference>
<accession>A0A813E8L5</accession>
<evidence type="ECO:0000256" key="3">
    <source>
        <dbReference type="ARBA" id="ARBA00023015"/>
    </source>
</evidence>
<dbReference type="GO" id="GO:0000785">
    <property type="term" value="C:chromatin"/>
    <property type="evidence" value="ECO:0007669"/>
    <property type="project" value="TreeGrafter"/>
</dbReference>
<comment type="caution">
    <text evidence="7">The sequence shown here is derived from an EMBL/GenBank/DDBJ whole genome shotgun (WGS) entry which is preliminary data.</text>
</comment>
<name>A0A813E8L5_POLGL</name>
<keyword evidence="8" id="KW-1185">Reference proteome</keyword>
<dbReference type="PANTHER" id="PTHR12040">
    <property type="entry name" value="ANTI-SILENCING PROTEIN 1"/>
    <property type="match status" value="1"/>
</dbReference>
<comment type="subcellular location">
    <subcellularLocation>
        <location evidence="1">Nucleus</location>
    </subcellularLocation>
</comment>
<evidence type="ECO:0000256" key="5">
    <source>
        <dbReference type="ARBA" id="ARBA00023186"/>
    </source>
</evidence>